<keyword evidence="1" id="KW-1133">Transmembrane helix</keyword>
<feature type="transmembrane region" description="Helical" evidence="1">
    <location>
        <begin position="104"/>
        <end position="121"/>
    </location>
</feature>
<evidence type="ECO:0000313" key="3">
    <source>
        <dbReference type="Proteomes" id="UP000264330"/>
    </source>
</evidence>
<dbReference type="EMBL" id="DPMF01000089">
    <property type="protein sequence ID" value="HCV80211.1"/>
    <property type="molecule type" value="Genomic_DNA"/>
</dbReference>
<reference evidence="2 3" key="1">
    <citation type="journal article" date="2018" name="Nat. Biotechnol.">
        <title>A standardized bacterial taxonomy based on genome phylogeny substantially revises the tree of life.</title>
        <authorList>
            <person name="Parks D.H."/>
            <person name="Chuvochina M."/>
            <person name="Waite D.W."/>
            <person name="Rinke C."/>
            <person name="Skarshewski A."/>
            <person name="Chaumeil P.A."/>
            <person name="Hugenholtz P."/>
        </authorList>
    </citation>
    <scope>NUCLEOTIDE SEQUENCE [LARGE SCALE GENOMIC DNA]</scope>
    <source>
        <strain evidence="2">UBA9359</strain>
    </source>
</reference>
<sequence>MKHIKWKNGLAIACGVFTIVFLSIAFALLESQIYPESTELFGKISLSIHEWYLLLLKLSANLFSCFLGGLVIAFISKKIQNIIWGSAFITLIIIWLWYSTKNPTLFWIVSILGIFPSMYLGHRLVRKN</sequence>
<keyword evidence="1" id="KW-0472">Membrane</keyword>
<evidence type="ECO:0000313" key="2">
    <source>
        <dbReference type="EMBL" id="HCV80211.1"/>
    </source>
</evidence>
<feature type="transmembrane region" description="Helical" evidence="1">
    <location>
        <begin position="82"/>
        <end position="98"/>
    </location>
</feature>
<dbReference type="Proteomes" id="UP000264330">
    <property type="component" value="Unassembled WGS sequence"/>
</dbReference>
<name>A0A3D5IWJ9_9FLAO</name>
<organism evidence="2 3">
    <name type="scientific">Zunongwangia profunda</name>
    <dbReference type="NCBI Taxonomy" id="398743"/>
    <lineage>
        <taxon>Bacteria</taxon>
        <taxon>Pseudomonadati</taxon>
        <taxon>Bacteroidota</taxon>
        <taxon>Flavobacteriia</taxon>
        <taxon>Flavobacteriales</taxon>
        <taxon>Flavobacteriaceae</taxon>
        <taxon>Zunongwangia</taxon>
    </lineage>
</organism>
<evidence type="ECO:0000256" key="1">
    <source>
        <dbReference type="SAM" id="Phobius"/>
    </source>
</evidence>
<proteinExistence type="predicted"/>
<keyword evidence="1" id="KW-0812">Transmembrane</keyword>
<gene>
    <name evidence="2" type="ORF">DGQ38_04095</name>
</gene>
<feature type="transmembrane region" description="Helical" evidence="1">
    <location>
        <begin position="51"/>
        <end position="75"/>
    </location>
</feature>
<protein>
    <submittedName>
        <fullName evidence="2">Uncharacterized protein</fullName>
    </submittedName>
</protein>
<accession>A0A3D5IWJ9</accession>
<dbReference type="AlphaFoldDB" id="A0A3D5IWJ9"/>
<comment type="caution">
    <text evidence="2">The sequence shown here is derived from an EMBL/GenBank/DDBJ whole genome shotgun (WGS) entry which is preliminary data.</text>
</comment>